<sequence length="317" mass="34038">MKPTKATLRTGLLVVLLASLCLPATAGSLRERLSQRRAAAGLDAVDTTPATIPPGVRVLRDVPYGGDPAQRMDVYLPAQGTTRAPVIFMVHGGGWARGDKAMRSVVENKVARWVPRGFVLISANYRMLPGTRPIEQARDVARAMAMAQGRAAGWGADRDRFILMGHSAGAHLVGLLAAEPALAYDRGALPWLGTVSLDSAALNVVAIMQGPHLPLYAAAFGDDPAYWRAASPLQQLKARGVPFLAVCSTRRQASCPQARQFATKANGLHMRTQVLGEDLTHRQINEQLGAPGDYTAQVETFLATLDPVVARRLNGRR</sequence>
<dbReference type="SUPFAM" id="SSF53474">
    <property type="entry name" value="alpha/beta-Hydrolases"/>
    <property type="match status" value="1"/>
</dbReference>
<dbReference type="PANTHER" id="PTHR48081">
    <property type="entry name" value="AB HYDROLASE SUPERFAMILY PROTEIN C4A8.06C"/>
    <property type="match status" value="1"/>
</dbReference>
<dbReference type="Gene3D" id="3.40.50.1820">
    <property type="entry name" value="alpha/beta hydrolase"/>
    <property type="match status" value="1"/>
</dbReference>
<name>A0ABS4DP33_9GAMM</name>
<dbReference type="PANTHER" id="PTHR48081:SF33">
    <property type="entry name" value="KYNURENINE FORMAMIDASE"/>
    <property type="match status" value="1"/>
</dbReference>
<keyword evidence="5" id="KW-1185">Reference proteome</keyword>
<evidence type="ECO:0000313" key="5">
    <source>
        <dbReference type="Proteomes" id="UP000823790"/>
    </source>
</evidence>
<dbReference type="InterPro" id="IPR050300">
    <property type="entry name" value="GDXG_lipolytic_enzyme"/>
</dbReference>
<feature type="chain" id="PRO_5046936880" evidence="2">
    <location>
        <begin position="27"/>
        <end position="317"/>
    </location>
</feature>
<dbReference type="GO" id="GO:0016787">
    <property type="term" value="F:hydrolase activity"/>
    <property type="evidence" value="ECO:0007669"/>
    <property type="project" value="UniProtKB-KW"/>
</dbReference>
<evidence type="ECO:0000313" key="4">
    <source>
        <dbReference type="EMBL" id="MBP1474797.1"/>
    </source>
</evidence>
<organism evidence="4 5">
    <name type="scientific">Frateuria flava</name>
    <dbReference type="NCBI Taxonomy" id="2821489"/>
    <lineage>
        <taxon>Bacteria</taxon>
        <taxon>Pseudomonadati</taxon>
        <taxon>Pseudomonadota</taxon>
        <taxon>Gammaproteobacteria</taxon>
        <taxon>Lysobacterales</taxon>
        <taxon>Rhodanobacteraceae</taxon>
        <taxon>Frateuria</taxon>
    </lineage>
</organism>
<dbReference type="Proteomes" id="UP000823790">
    <property type="component" value="Unassembled WGS sequence"/>
</dbReference>
<keyword evidence="2" id="KW-0732">Signal</keyword>
<gene>
    <name evidence="4" type="ORF">J7I44_10850</name>
</gene>
<evidence type="ECO:0000256" key="1">
    <source>
        <dbReference type="ARBA" id="ARBA00022801"/>
    </source>
</evidence>
<dbReference type="EMBL" id="JAGJRS010000021">
    <property type="protein sequence ID" value="MBP1474797.1"/>
    <property type="molecule type" value="Genomic_DNA"/>
</dbReference>
<dbReference type="Pfam" id="PF20434">
    <property type="entry name" value="BD-FAE"/>
    <property type="match status" value="1"/>
</dbReference>
<evidence type="ECO:0000256" key="2">
    <source>
        <dbReference type="SAM" id="SignalP"/>
    </source>
</evidence>
<dbReference type="RefSeq" id="WP_209620302.1">
    <property type="nucleotide sequence ID" value="NZ_JAGJRS010000021.1"/>
</dbReference>
<proteinExistence type="predicted"/>
<reference evidence="4 5" key="1">
    <citation type="submission" date="2021-04" db="EMBL/GenBank/DDBJ databases">
        <authorList>
            <person name="Huq M.A."/>
        </authorList>
    </citation>
    <scope>NUCLEOTIDE SEQUENCE [LARGE SCALE GENOMIC DNA]</scope>
    <source>
        <strain evidence="4 5">MAH-13</strain>
    </source>
</reference>
<protein>
    <submittedName>
        <fullName evidence="4">Alpha/beta hydrolase</fullName>
    </submittedName>
</protein>
<feature type="domain" description="BD-FAE-like" evidence="3">
    <location>
        <begin position="72"/>
        <end position="178"/>
    </location>
</feature>
<dbReference type="InterPro" id="IPR049492">
    <property type="entry name" value="BD-FAE-like_dom"/>
</dbReference>
<dbReference type="InterPro" id="IPR029058">
    <property type="entry name" value="AB_hydrolase_fold"/>
</dbReference>
<feature type="signal peptide" evidence="2">
    <location>
        <begin position="1"/>
        <end position="26"/>
    </location>
</feature>
<keyword evidence="1 4" id="KW-0378">Hydrolase</keyword>
<accession>A0ABS4DP33</accession>
<comment type="caution">
    <text evidence="4">The sequence shown here is derived from an EMBL/GenBank/DDBJ whole genome shotgun (WGS) entry which is preliminary data.</text>
</comment>
<evidence type="ECO:0000259" key="3">
    <source>
        <dbReference type="Pfam" id="PF20434"/>
    </source>
</evidence>